<evidence type="ECO:0000259" key="5">
    <source>
        <dbReference type="PROSITE" id="PS50110"/>
    </source>
</evidence>
<dbReference type="Pfam" id="PF00072">
    <property type="entry name" value="Response_reg"/>
    <property type="match status" value="1"/>
</dbReference>
<keyword evidence="2" id="KW-0238">DNA-binding</keyword>
<dbReference type="OrthoDB" id="189739at2"/>
<feature type="domain" description="HTH luxR-type" evidence="4">
    <location>
        <begin position="151"/>
        <end position="216"/>
    </location>
</feature>
<keyword evidence="7" id="KW-1185">Reference proteome</keyword>
<dbReference type="InterPro" id="IPR058245">
    <property type="entry name" value="NreC/VraR/RcsB-like_REC"/>
</dbReference>
<dbReference type="RefSeq" id="WP_144353572.1">
    <property type="nucleotide sequence ID" value="NZ_CBCRVV010000016.1"/>
</dbReference>
<sequence length="218" mass="23414">MNTRMDALTSAPVRVLVVEDMGMFRALLTDLIAGWGRYAVVGVAGSGEDALALMSAVQPDVLIVDLQLPGMGGLEFVRAARQIRPQVRALVLSSLVDPLALTRVRESGVEGYIEKDATPEQLAEAFGAVADGRLFYSARFNETLAREGAKSLAVGKILSRREQEVLTHVLAGRTSRETGEVVGLSARTVEFHRANLMAKLGAANVAELLVNARRMELG</sequence>
<dbReference type="InterPro" id="IPR001789">
    <property type="entry name" value="Sig_transdc_resp-reg_receiver"/>
</dbReference>
<gene>
    <name evidence="6" type="ORF">FPL22_13795</name>
</gene>
<dbReference type="SMART" id="SM00421">
    <property type="entry name" value="HTH_LUXR"/>
    <property type="match status" value="1"/>
</dbReference>
<dbReference type="Gene3D" id="1.10.10.10">
    <property type="entry name" value="Winged helix-like DNA-binding domain superfamily/Winged helix DNA-binding domain"/>
    <property type="match status" value="1"/>
</dbReference>
<dbReference type="Proteomes" id="UP000315648">
    <property type="component" value="Unassembled WGS sequence"/>
</dbReference>
<dbReference type="InterPro" id="IPR016032">
    <property type="entry name" value="Sig_transdc_resp-reg_C-effctor"/>
</dbReference>
<reference evidence="6 7" key="1">
    <citation type="submission" date="2019-07" db="EMBL/GenBank/DDBJ databases">
        <title>Description of 53C-WASEF.</title>
        <authorList>
            <person name="Pitt A."/>
            <person name="Hahn M.W."/>
        </authorList>
    </citation>
    <scope>NUCLEOTIDE SEQUENCE [LARGE SCALE GENOMIC DNA]</scope>
    <source>
        <strain evidence="6 7">53C-WASEF</strain>
    </source>
</reference>
<dbReference type="GO" id="GO:0000160">
    <property type="term" value="P:phosphorelay signal transduction system"/>
    <property type="evidence" value="ECO:0007669"/>
    <property type="project" value="InterPro"/>
</dbReference>
<organism evidence="6 7">
    <name type="scientific">Rariglobus hedericola</name>
    <dbReference type="NCBI Taxonomy" id="2597822"/>
    <lineage>
        <taxon>Bacteria</taxon>
        <taxon>Pseudomonadati</taxon>
        <taxon>Verrucomicrobiota</taxon>
        <taxon>Opitutia</taxon>
        <taxon>Opitutales</taxon>
        <taxon>Opitutaceae</taxon>
        <taxon>Rariglobus</taxon>
    </lineage>
</organism>
<evidence type="ECO:0000259" key="4">
    <source>
        <dbReference type="PROSITE" id="PS50043"/>
    </source>
</evidence>
<accession>A0A556QKL1</accession>
<dbReference type="SUPFAM" id="SSF52172">
    <property type="entry name" value="CheY-like"/>
    <property type="match status" value="1"/>
</dbReference>
<evidence type="ECO:0000313" key="6">
    <source>
        <dbReference type="EMBL" id="TSJ77169.1"/>
    </source>
</evidence>
<proteinExistence type="predicted"/>
<evidence type="ECO:0000256" key="1">
    <source>
        <dbReference type="ARBA" id="ARBA00022553"/>
    </source>
</evidence>
<dbReference type="InterPro" id="IPR039420">
    <property type="entry name" value="WalR-like"/>
</dbReference>
<dbReference type="CDD" id="cd06170">
    <property type="entry name" value="LuxR_C_like"/>
    <property type="match status" value="1"/>
</dbReference>
<dbReference type="GO" id="GO:0006355">
    <property type="term" value="P:regulation of DNA-templated transcription"/>
    <property type="evidence" value="ECO:0007669"/>
    <property type="project" value="InterPro"/>
</dbReference>
<feature type="domain" description="Response regulatory" evidence="5">
    <location>
        <begin position="14"/>
        <end position="130"/>
    </location>
</feature>
<dbReference type="InterPro" id="IPR000792">
    <property type="entry name" value="Tscrpt_reg_LuxR_C"/>
</dbReference>
<evidence type="ECO:0000313" key="7">
    <source>
        <dbReference type="Proteomes" id="UP000315648"/>
    </source>
</evidence>
<feature type="modified residue" description="4-aspartylphosphate" evidence="3">
    <location>
        <position position="65"/>
    </location>
</feature>
<dbReference type="PRINTS" id="PR00038">
    <property type="entry name" value="HTHLUXR"/>
</dbReference>
<dbReference type="PROSITE" id="PS50110">
    <property type="entry name" value="RESPONSE_REGULATORY"/>
    <property type="match status" value="1"/>
</dbReference>
<dbReference type="PROSITE" id="PS50043">
    <property type="entry name" value="HTH_LUXR_2"/>
    <property type="match status" value="1"/>
</dbReference>
<keyword evidence="1 3" id="KW-0597">Phosphoprotein</keyword>
<evidence type="ECO:0000256" key="2">
    <source>
        <dbReference type="ARBA" id="ARBA00023125"/>
    </source>
</evidence>
<dbReference type="AlphaFoldDB" id="A0A556QKL1"/>
<evidence type="ECO:0000256" key="3">
    <source>
        <dbReference type="PROSITE-ProRule" id="PRU00169"/>
    </source>
</evidence>
<dbReference type="EMBL" id="VMBG01000002">
    <property type="protein sequence ID" value="TSJ77169.1"/>
    <property type="molecule type" value="Genomic_DNA"/>
</dbReference>
<comment type="caution">
    <text evidence="6">The sequence shown here is derived from an EMBL/GenBank/DDBJ whole genome shotgun (WGS) entry which is preliminary data.</text>
</comment>
<dbReference type="GO" id="GO:0003677">
    <property type="term" value="F:DNA binding"/>
    <property type="evidence" value="ECO:0007669"/>
    <property type="project" value="UniProtKB-KW"/>
</dbReference>
<dbReference type="SUPFAM" id="SSF46894">
    <property type="entry name" value="C-terminal effector domain of the bipartite response regulators"/>
    <property type="match status" value="1"/>
</dbReference>
<dbReference type="CDD" id="cd17535">
    <property type="entry name" value="REC_NarL-like"/>
    <property type="match status" value="1"/>
</dbReference>
<dbReference type="Gene3D" id="3.40.50.2300">
    <property type="match status" value="1"/>
</dbReference>
<dbReference type="PANTHER" id="PTHR43214">
    <property type="entry name" value="TWO-COMPONENT RESPONSE REGULATOR"/>
    <property type="match status" value="1"/>
</dbReference>
<dbReference type="SMART" id="SM00448">
    <property type="entry name" value="REC"/>
    <property type="match status" value="1"/>
</dbReference>
<dbReference type="InterPro" id="IPR036388">
    <property type="entry name" value="WH-like_DNA-bd_sf"/>
</dbReference>
<dbReference type="Pfam" id="PF00196">
    <property type="entry name" value="GerE"/>
    <property type="match status" value="1"/>
</dbReference>
<protein>
    <submittedName>
        <fullName evidence="6">Response regulator transcription factor</fullName>
    </submittedName>
</protein>
<name>A0A556QKL1_9BACT</name>
<dbReference type="InterPro" id="IPR011006">
    <property type="entry name" value="CheY-like_superfamily"/>
</dbReference>